<dbReference type="PANTHER" id="PTHR38111">
    <property type="entry name" value="ZN(2)-C6 FUNGAL-TYPE DOMAIN-CONTAINING PROTEIN-RELATED"/>
    <property type="match status" value="1"/>
</dbReference>
<dbReference type="InterPro" id="IPR001138">
    <property type="entry name" value="Zn2Cys6_DnaBD"/>
</dbReference>
<evidence type="ECO:0000256" key="1">
    <source>
        <dbReference type="ARBA" id="ARBA00023242"/>
    </source>
</evidence>
<protein>
    <recommendedName>
        <fullName evidence="2">Zn(2)-C6 fungal-type domain-containing protein</fullName>
    </recommendedName>
</protein>
<dbReference type="Proteomes" id="UP000799438">
    <property type="component" value="Unassembled WGS sequence"/>
</dbReference>
<dbReference type="SMART" id="SM00066">
    <property type="entry name" value="GAL4"/>
    <property type="match status" value="1"/>
</dbReference>
<dbReference type="Pfam" id="PF00172">
    <property type="entry name" value="Zn_clus"/>
    <property type="match status" value="1"/>
</dbReference>
<evidence type="ECO:0000313" key="4">
    <source>
        <dbReference type="Proteomes" id="UP000799438"/>
    </source>
</evidence>
<dbReference type="InterPro" id="IPR053178">
    <property type="entry name" value="Osmoadaptation_assoc"/>
</dbReference>
<accession>A0A6A6BSI7</accession>
<dbReference type="GO" id="GO:0000981">
    <property type="term" value="F:DNA-binding transcription factor activity, RNA polymerase II-specific"/>
    <property type="evidence" value="ECO:0007669"/>
    <property type="project" value="InterPro"/>
</dbReference>
<keyword evidence="1" id="KW-0539">Nucleus</keyword>
<dbReference type="Gene3D" id="4.10.240.10">
    <property type="entry name" value="Zn(2)-C6 fungal-type DNA-binding domain"/>
    <property type="match status" value="1"/>
</dbReference>
<dbReference type="PROSITE" id="PS50048">
    <property type="entry name" value="ZN2_CY6_FUNGAL_2"/>
    <property type="match status" value="1"/>
</dbReference>
<dbReference type="InterPro" id="IPR036864">
    <property type="entry name" value="Zn2-C6_fun-type_DNA-bd_sf"/>
</dbReference>
<dbReference type="SUPFAM" id="SSF57701">
    <property type="entry name" value="Zn2/Cys6 DNA-binding domain"/>
    <property type="match status" value="1"/>
</dbReference>
<dbReference type="GeneID" id="54295277"/>
<dbReference type="PANTHER" id="PTHR38111:SF9">
    <property type="entry name" value="ZN(2)-C6 FUNGAL-TYPE DOMAIN-CONTAINING PROTEIN"/>
    <property type="match status" value="1"/>
</dbReference>
<name>A0A6A6BSI7_9PEZI</name>
<feature type="domain" description="Zn(2)-C6 fungal-type" evidence="2">
    <location>
        <begin position="8"/>
        <end position="36"/>
    </location>
</feature>
<organism evidence="3 4">
    <name type="scientific">Aplosporella prunicola CBS 121167</name>
    <dbReference type="NCBI Taxonomy" id="1176127"/>
    <lineage>
        <taxon>Eukaryota</taxon>
        <taxon>Fungi</taxon>
        <taxon>Dikarya</taxon>
        <taxon>Ascomycota</taxon>
        <taxon>Pezizomycotina</taxon>
        <taxon>Dothideomycetes</taxon>
        <taxon>Dothideomycetes incertae sedis</taxon>
        <taxon>Botryosphaeriales</taxon>
        <taxon>Aplosporellaceae</taxon>
        <taxon>Aplosporella</taxon>
    </lineage>
</organism>
<keyword evidence="4" id="KW-1185">Reference proteome</keyword>
<dbReference type="OrthoDB" id="4491390at2759"/>
<dbReference type="AlphaFoldDB" id="A0A6A6BSI7"/>
<dbReference type="RefSeq" id="XP_033402754.1">
    <property type="nucleotide sequence ID" value="XM_033537781.1"/>
</dbReference>
<dbReference type="CDD" id="cd00067">
    <property type="entry name" value="GAL4"/>
    <property type="match status" value="1"/>
</dbReference>
<evidence type="ECO:0000313" key="3">
    <source>
        <dbReference type="EMBL" id="KAF2147046.1"/>
    </source>
</evidence>
<evidence type="ECO:0000259" key="2">
    <source>
        <dbReference type="PROSITE" id="PS50048"/>
    </source>
</evidence>
<dbReference type="GO" id="GO:0008270">
    <property type="term" value="F:zinc ion binding"/>
    <property type="evidence" value="ECO:0007669"/>
    <property type="project" value="InterPro"/>
</dbReference>
<sequence length="517" mass="57434">MKVRQRTICHTCRSRKLGCDGKQPACTQCLLRGQQCAGYNYDLIFVSHGTAPANPAKRGKQPMSWRPVKNQSTSVLDAARFGRISPDTDFALSSISLKKSSLEDLIRLVMAEYVPENELIVLPSDSLASRPRICGCWVEVLPSMADKGDNVLDSAIRAFGLALSSGSTSSSISVPQCFEAYSSAIHLTANRLRTTHHSFPDDLAAAIMCLTMAELMLPSSENGWKAHAKGVGELIKLCGPAMFISGVPHKLFVGFRPLLVLASFSSCEATFLDQEEWKSIPFYLHPQVPMQSLLSIAVAIPPIIKKVEILTNSSPPNDSFSKAYNARSAFCDIVRRFEEWELLLSQETAGPLCSLLAASDMHASHVGQIPNHRIRLWFPNISVANGLTHLWAFQIICFVQIKKLESAFPTLAPGNDLPEIFTPSSIRQEKEATNIATKICQSAEYLMQDDMKLYGPASITFPLETALDFFKNDSRQHEEKIAWCYRIYDRLAQKGLYVAPSFFDSQVRYFKHFPIAS</sequence>
<proteinExistence type="predicted"/>
<gene>
    <name evidence="3" type="ORF">K452DRAFT_240175</name>
</gene>
<dbReference type="EMBL" id="ML995474">
    <property type="protein sequence ID" value="KAF2147046.1"/>
    <property type="molecule type" value="Genomic_DNA"/>
</dbReference>
<reference evidence="3" key="1">
    <citation type="journal article" date="2020" name="Stud. Mycol.">
        <title>101 Dothideomycetes genomes: a test case for predicting lifestyles and emergence of pathogens.</title>
        <authorList>
            <person name="Haridas S."/>
            <person name="Albert R."/>
            <person name="Binder M."/>
            <person name="Bloem J."/>
            <person name="Labutti K."/>
            <person name="Salamov A."/>
            <person name="Andreopoulos B."/>
            <person name="Baker S."/>
            <person name="Barry K."/>
            <person name="Bills G."/>
            <person name="Bluhm B."/>
            <person name="Cannon C."/>
            <person name="Castanera R."/>
            <person name="Culley D."/>
            <person name="Daum C."/>
            <person name="Ezra D."/>
            <person name="Gonzalez J."/>
            <person name="Henrissat B."/>
            <person name="Kuo A."/>
            <person name="Liang C."/>
            <person name="Lipzen A."/>
            <person name="Lutzoni F."/>
            <person name="Magnuson J."/>
            <person name="Mondo S."/>
            <person name="Nolan M."/>
            <person name="Ohm R."/>
            <person name="Pangilinan J."/>
            <person name="Park H.-J."/>
            <person name="Ramirez L."/>
            <person name="Alfaro M."/>
            <person name="Sun H."/>
            <person name="Tritt A."/>
            <person name="Yoshinaga Y."/>
            <person name="Zwiers L.-H."/>
            <person name="Turgeon B."/>
            <person name="Goodwin S."/>
            <person name="Spatafora J."/>
            <person name="Crous P."/>
            <person name="Grigoriev I."/>
        </authorList>
    </citation>
    <scope>NUCLEOTIDE SEQUENCE</scope>
    <source>
        <strain evidence="3">CBS 121167</strain>
    </source>
</reference>